<dbReference type="Gene3D" id="3.30.565.10">
    <property type="entry name" value="Histidine kinase-like ATPase, C-terminal domain"/>
    <property type="match status" value="1"/>
</dbReference>
<keyword evidence="4" id="KW-0472">Membrane</keyword>
<comment type="caution">
    <text evidence="8">The sequence shown here is derived from an EMBL/GenBank/DDBJ whole genome shotgun (WGS) entry which is preliminary data.</text>
</comment>
<dbReference type="Gene3D" id="2.60.40.10">
    <property type="entry name" value="Immunoglobulins"/>
    <property type="match status" value="1"/>
</dbReference>
<evidence type="ECO:0000256" key="3">
    <source>
        <dbReference type="ARBA" id="ARBA00023012"/>
    </source>
</evidence>
<dbReference type="Gene3D" id="1.20.5.1930">
    <property type="match status" value="1"/>
</dbReference>
<evidence type="ECO:0000313" key="9">
    <source>
        <dbReference type="Proteomes" id="UP000450676"/>
    </source>
</evidence>
<dbReference type="InterPro" id="IPR013783">
    <property type="entry name" value="Ig-like_fold"/>
</dbReference>
<dbReference type="SUPFAM" id="SSF55874">
    <property type="entry name" value="ATPase domain of HSP90 chaperone/DNA topoisomerase II/histidine kinase"/>
    <property type="match status" value="1"/>
</dbReference>
<evidence type="ECO:0000313" key="8">
    <source>
        <dbReference type="EMBL" id="MYN08595.1"/>
    </source>
</evidence>
<dbReference type="GO" id="GO:0016020">
    <property type="term" value="C:membrane"/>
    <property type="evidence" value="ECO:0007669"/>
    <property type="project" value="InterPro"/>
</dbReference>
<dbReference type="GO" id="GO:0000155">
    <property type="term" value="F:phosphorelay sensor kinase activity"/>
    <property type="evidence" value="ECO:0007669"/>
    <property type="project" value="InterPro"/>
</dbReference>
<dbReference type="PANTHER" id="PTHR24421:SF62">
    <property type="entry name" value="SENSORY TRANSDUCTION HISTIDINE KINASE"/>
    <property type="match status" value="1"/>
</dbReference>
<dbReference type="Pfam" id="PF07730">
    <property type="entry name" value="HisKA_3"/>
    <property type="match status" value="1"/>
</dbReference>
<dbReference type="InterPro" id="IPR015943">
    <property type="entry name" value="WD40/YVTN_repeat-like_dom_sf"/>
</dbReference>
<feature type="transmembrane region" description="Helical" evidence="4">
    <location>
        <begin position="765"/>
        <end position="783"/>
    </location>
</feature>
<evidence type="ECO:0000259" key="6">
    <source>
        <dbReference type="Pfam" id="PF07495"/>
    </source>
</evidence>
<evidence type="ECO:0000256" key="2">
    <source>
        <dbReference type="ARBA" id="ARBA00022777"/>
    </source>
</evidence>
<accession>A0A7X4HCE4</accession>
<evidence type="ECO:0000256" key="4">
    <source>
        <dbReference type="SAM" id="Phobius"/>
    </source>
</evidence>
<dbReference type="PANTHER" id="PTHR24421">
    <property type="entry name" value="NITRATE/NITRITE SENSOR PROTEIN NARX-RELATED"/>
    <property type="match status" value="1"/>
</dbReference>
<keyword evidence="9" id="KW-1185">Reference proteome</keyword>
<dbReference type="InterPro" id="IPR003594">
    <property type="entry name" value="HATPase_dom"/>
</dbReference>
<feature type="domain" description="Histidine kinase/HSP90-like ATPase" evidence="5">
    <location>
        <begin position="909"/>
        <end position="1000"/>
    </location>
</feature>
<gene>
    <name evidence="8" type="ORF">GTP77_14745</name>
</gene>
<feature type="domain" description="Signal transduction histidine kinase subgroup 3 dimerisation and phosphoacceptor" evidence="7">
    <location>
        <begin position="803"/>
        <end position="865"/>
    </location>
</feature>
<keyword evidence="4" id="KW-1133">Transmembrane helix</keyword>
<dbReference type="AlphaFoldDB" id="A0A7X4HCE4"/>
<name>A0A7X4HCE4_9BURK</name>
<keyword evidence="1" id="KW-0808">Transferase</keyword>
<keyword evidence="3" id="KW-0902">Two-component regulatory system</keyword>
<dbReference type="SUPFAM" id="SSF63829">
    <property type="entry name" value="Calcium-dependent phosphotriesterase"/>
    <property type="match status" value="2"/>
</dbReference>
<dbReference type="CDD" id="cd16917">
    <property type="entry name" value="HATPase_UhpB-NarQ-NarX-like"/>
    <property type="match status" value="1"/>
</dbReference>
<dbReference type="InterPro" id="IPR050482">
    <property type="entry name" value="Sensor_HK_TwoCompSys"/>
</dbReference>
<evidence type="ECO:0000259" key="7">
    <source>
        <dbReference type="Pfam" id="PF07730"/>
    </source>
</evidence>
<dbReference type="EMBL" id="WWCU01000015">
    <property type="protein sequence ID" value="MYN08595.1"/>
    <property type="molecule type" value="Genomic_DNA"/>
</dbReference>
<protein>
    <recommendedName>
        <fullName evidence="10">Histidine kinase/HSP90-like ATPase domain-containing protein</fullName>
    </recommendedName>
</protein>
<feature type="domain" description="Two component regulator three Y" evidence="6">
    <location>
        <begin position="695"/>
        <end position="756"/>
    </location>
</feature>
<sequence length="1018" mass="112627">MLLNYAFVPRRTGYLVFRLPKPWLVLLRMLGVLCAFPASAISAAEPLPFWRSALSHQAWIDRDGAPSDAKAMVQDRTGMLWFGAVDGLFRFDGVRFERMDNIAGHQLLSPNVYSLALFDDALWVGYEHGGISVFDHGAVRHYREAEGVPPSAISQFGRTSDGMTWFSSSAGIYWLDGQRWRQVLPADGLPQGDQSTLNVLQDGGLMVTHMAGLYRNVRGTHRFLRVGDFGSMQPSQVQADGKLNIFKFGETLRVYDPATESLMPQTLPTNGGMPYSVHRDNRNAWWIGQGDGMRLYTPDLQLKKQFLAPHDFSAVRIYRPPVNDREGNLWFITENGVDRIRETRLLVQDMPAGSTDFSIMPGPDGEVWISSHSSKDPISPPTFAIAPDGRRIASDMESATAGARAADGTLWFGDPHYIWSRRDGKVRRWLRPAELKNQATQALAVAADGLLWVSIARRGVHTFSNGAWVAGGGHAELADRTALSLHADEQARLWLGYTGNRMAMLLHDKVQHFGSDDGLAVGNVLAMYSRRGTLWIGGDQGLARFHQGRFIAVNDDAGRPFAGVTGIVETAQGELWMHCAKGLVRISAPQLAAVRSGTGRAAVERFDYLDGYAGAGPQLRPLNTLVESNDGRLWYATSSSVGFIDPRRIARNLVAPTPLITWLSTPSERHRASNGLQLPEHTHNLHIDFTAAVLSIPERARFRTRLIGQDHEWRDAGGLRQSFYTNLGPGDYRFEVMAANEDGVWSDAPASLSFQIAPAFYETTWFKLLCLSMLAAGVYLLYLRRLERMTARVIERVSTRIEERERIARTLHDTFLQSVHGLSLRFQSIKAELPKDDAVQKKIDDALDAADAAAEEGRVQLMDLRVNHLRQGDLASALKTVGSNAAALYGVAFSLNEEGTRCQLQADVQEELFAIAKEGVSNALKHSGSPAVTVNIRYGANSLTLEVCDHGKGLDDTVRQTGQRDRHWGIAGMRERARKINAKLAIHSTTGVGTSVVVTLANVGRDSGFFRRKRLNKP</sequence>
<dbReference type="Gene3D" id="2.130.10.10">
    <property type="entry name" value="YVTN repeat-like/Quinoprotein amine dehydrogenase"/>
    <property type="match status" value="2"/>
</dbReference>
<reference evidence="8 9" key="1">
    <citation type="submission" date="2019-12" db="EMBL/GenBank/DDBJ databases">
        <title>Novel species isolated from a subtropical stream in China.</title>
        <authorList>
            <person name="Lu H."/>
        </authorList>
    </citation>
    <scope>NUCLEOTIDE SEQUENCE [LARGE SCALE GENOMIC DNA]</scope>
    <source>
        <strain evidence="8 9">FT127W</strain>
    </source>
</reference>
<dbReference type="GO" id="GO:0046983">
    <property type="term" value="F:protein dimerization activity"/>
    <property type="evidence" value="ECO:0007669"/>
    <property type="project" value="InterPro"/>
</dbReference>
<dbReference type="InterPro" id="IPR011123">
    <property type="entry name" value="Y_Y_Y"/>
</dbReference>
<dbReference type="InterPro" id="IPR011712">
    <property type="entry name" value="Sig_transdc_His_kin_sub3_dim/P"/>
</dbReference>
<proteinExistence type="predicted"/>
<dbReference type="Pfam" id="PF07495">
    <property type="entry name" value="Y_Y_Y"/>
    <property type="match status" value="1"/>
</dbReference>
<evidence type="ECO:0000256" key="1">
    <source>
        <dbReference type="ARBA" id="ARBA00022679"/>
    </source>
</evidence>
<keyword evidence="2" id="KW-0418">Kinase</keyword>
<evidence type="ECO:0008006" key="10">
    <source>
        <dbReference type="Google" id="ProtNLM"/>
    </source>
</evidence>
<dbReference type="Proteomes" id="UP000450676">
    <property type="component" value="Unassembled WGS sequence"/>
</dbReference>
<dbReference type="Pfam" id="PF02518">
    <property type="entry name" value="HATPase_c"/>
    <property type="match status" value="1"/>
</dbReference>
<dbReference type="InterPro" id="IPR036890">
    <property type="entry name" value="HATPase_C_sf"/>
</dbReference>
<evidence type="ECO:0000259" key="5">
    <source>
        <dbReference type="Pfam" id="PF02518"/>
    </source>
</evidence>
<dbReference type="RefSeq" id="WP_161072911.1">
    <property type="nucleotide sequence ID" value="NZ_WWCU01000015.1"/>
</dbReference>
<keyword evidence="4" id="KW-0812">Transmembrane</keyword>
<organism evidence="8 9">
    <name type="scientific">Pseudoduganella aquatica</name>
    <dbReference type="NCBI Taxonomy" id="2660641"/>
    <lineage>
        <taxon>Bacteria</taxon>
        <taxon>Pseudomonadati</taxon>
        <taxon>Pseudomonadota</taxon>
        <taxon>Betaproteobacteria</taxon>
        <taxon>Burkholderiales</taxon>
        <taxon>Oxalobacteraceae</taxon>
        <taxon>Telluria group</taxon>
        <taxon>Pseudoduganella</taxon>
    </lineage>
</organism>